<sequence length="279" mass="31273">MIVPASLERSGAGYIHIHAETHKKESYLHEDAVEGGKLLLSDHSLLEKCVKKKREELERLHSEPLDVSDRLVDSHESTPSRSSASELMRACSARVLEPAREVPYITAPSRSRLGSVEVEPAVLKQTQKASISGNNKMMELLASGERMLSASYHGLKLSPISNRSQRSKSVTKPTTFEFDAPMSPFEQRLQNQALQLRKISALSENDVSDEQLVIKERRRMKEATREGNEGNVGEGKEGRIDEVCMGRYLIRMSGGKACFFRQSLNKHKVVLNERRSQSS</sequence>
<dbReference type="OrthoDB" id="5877736at2759"/>
<accession>A0A183CXE5</accession>
<reference evidence="1 2" key="2">
    <citation type="submission" date="2018-11" db="EMBL/GenBank/DDBJ databases">
        <authorList>
            <consortium name="Pathogen Informatics"/>
        </authorList>
    </citation>
    <scope>NUCLEOTIDE SEQUENCE [LARGE SCALE GENOMIC DNA]</scope>
</reference>
<evidence type="ECO:0000313" key="2">
    <source>
        <dbReference type="Proteomes" id="UP000271098"/>
    </source>
</evidence>
<dbReference type="Proteomes" id="UP000271098">
    <property type="component" value="Unassembled WGS sequence"/>
</dbReference>
<evidence type="ECO:0000313" key="3">
    <source>
        <dbReference type="WBParaSite" id="GPUH_0000113601-mRNA-1"/>
    </source>
</evidence>
<name>A0A183CXE5_9BILA</name>
<proteinExistence type="predicted"/>
<dbReference type="AlphaFoldDB" id="A0A183CXE5"/>
<gene>
    <name evidence="1" type="ORF">GPUH_LOCUS1136</name>
</gene>
<protein>
    <submittedName>
        <fullName evidence="1 3">Uncharacterized protein</fullName>
    </submittedName>
</protein>
<evidence type="ECO:0000313" key="1">
    <source>
        <dbReference type="EMBL" id="VDK29435.1"/>
    </source>
</evidence>
<dbReference type="EMBL" id="UYRT01001280">
    <property type="protein sequence ID" value="VDK29435.1"/>
    <property type="molecule type" value="Genomic_DNA"/>
</dbReference>
<reference evidence="3" key="1">
    <citation type="submission" date="2016-06" db="UniProtKB">
        <authorList>
            <consortium name="WormBaseParasite"/>
        </authorList>
    </citation>
    <scope>IDENTIFICATION</scope>
</reference>
<keyword evidence="2" id="KW-1185">Reference proteome</keyword>
<dbReference type="WBParaSite" id="GPUH_0000113601-mRNA-1">
    <property type="protein sequence ID" value="GPUH_0000113601-mRNA-1"/>
    <property type="gene ID" value="GPUH_0000113601"/>
</dbReference>
<organism evidence="3">
    <name type="scientific">Gongylonema pulchrum</name>
    <dbReference type="NCBI Taxonomy" id="637853"/>
    <lineage>
        <taxon>Eukaryota</taxon>
        <taxon>Metazoa</taxon>
        <taxon>Ecdysozoa</taxon>
        <taxon>Nematoda</taxon>
        <taxon>Chromadorea</taxon>
        <taxon>Rhabditida</taxon>
        <taxon>Spirurina</taxon>
        <taxon>Spiruromorpha</taxon>
        <taxon>Spiruroidea</taxon>
        <taxon>Gongylonematidae</taxon>
        <taxon>Gongylonema</taxon>
    </lineage>
</organism>